<feature type="transmembrane region" description="Helical" evidence="6">
    <location>
        <begin position="102"/>
        <end position="123"/>
    </location>
</feature>
<feature type="transmembrane region" description="Helical" evidence="6">
    <location>
        <begin position="168"/>
        <end position="187"/>
    </location>
</feature>
<keyword evidence="2" id="KW-1003">Cell membrane</keyword>
<feature type="transmembrane region" description="Helical" evidence="6">
    <location>
        <begin position="12"/>
        <end position="33"/>
    </location>
</feature>
<evidence type="ECO:0000256" key="3">
    <source>
        <dbReference type="ARBA" id="ARBA00022692"/>
    </source>
</evidence>
<evidence type="ECO:0000256" key="6">
    <source>
        <dbReference type="SAM" id="Phobius"/>
    </source>
</evidence>
<name>A0A7X4LKA3_9VIBR</name>
<reference evidence="7 8" key="1">
    <citation type="submission" date="2019-10" db="EMBL/GenBank/DDBJ databases">
        <title>Vibrio sp. nov. isolated from a shrimp pond.</title>
        <authorList>
            <person name="Gomez-Gil B."/>
            <person name="Enciso-Ibarra J."/>
            <person name="Enciso-Ibarra K."/>
            <person name="Bolan-Mejia C."/>
        </authorList>
    </citation>
    <scope>NUCLEOTIDE SEQUENCE [LARGE SCALE GENOMIC DNA]</scope>
    <source>
        <strain evidence="7 8">CAIM 722</strain>
    </source>
</reference>
<feature type="transmembrane region" description="Helical" evidence="6">
    <location>
        <begin position="39"/>
        <end position="59"/>
    </location>
</feature>
<evidence type="ECO:0000256" key="5">
    <source>
        <dbReference type="ARBA" id="ARBA00023136"/>
    </source>
</evidence>
<evidence type="ECO:0000256" key="1">
    <source>
        <dbReference type="ARBA" id="ARBA00004651"/>
    </source>
</evidence>
<accession>A0A7X4LKA3</accession>
<evidence type="ECO:0000313" key="7">
    <source>
        <dbReference type="EMBL" id="MZI93538.1"/>
    </source>
</evidence>
<dbReference type="Pfam" id="PF02588">
    <property type="entry name" value="YitT_membrane"/>
    <property type="match status" value="1"/>
</dbReference>
<evidence type="ECO:0000256" key="4">
    <source>
        <dbReference type="ARBA" id="ARBA00022989"/>
    </source>
</evidence>
<comment type="caution">
    <text evidence="7">The sequence shown here is derived from an EMBL/GenBank/DDBJ whole genome shotgun (WGS) entry which is preliminary data.</text>
</comment>
<evidence type="ECO:0000256" key="2">
    <source>
        <dbReference type="ARBA" id="ARBA00022475"/>
    </source>
</evidence>
<dbReference type="InterPro" id="IPR051461">
    <property type="entry name" value="UPF0750_membrane"/>
</dbReference>
<keyword evidence="3 6" id="KW-0812">Transmembrane</keyword>
<keyword evidence="8" id="KW-1185">Reference proteome</keyword>
<protein>
    <submittedName>
        <fullName evidence="7">YitT family protein</fullName>
    </submittedName>
</protein>
<keyword evidence="5 6" id="KW-0472">Membrane</keyword>
<proteinExistence type="predicted"/>
<dbReference type="PANTHER" id="PTHR33545">
    <property type="entry name" value="UPF0750 MEMBRANE PROTEIN YITT-RELATED"/>
    <property type="match status" value="1"/>
</dbReference>
<dbReference type="InterPro" id="IPR003740">
    <property type="entry name" value="YitT"/>
</dbReference>
<keyword evidence="4 6" id="KW-1133">Transmembrane helix</keyword>
<dbReference type="GO" id="GO:0005886">
    <property type="term" value="C:plasma membrane"/>
    <property type="evidence" value="ECO:0007669"/>
    <property type="project" value="UniProtKB-SubCell"/>
</dbReference>
<dbReference type="EMBL" id="WEKT01000014">
    <property type="protein sequence ID" value="MZI93538.1"/>
    <property type="molecule type" value="Genomic_DNA"/>
</dbReference>
<comment type="subcellular location">
    <subcellularLocation>
        <location evidence="1">Cell membrane</location>
        <topology evidence="1">Multi-pass membrane protein</topology>
    </subcellularLocation>
</comment>
<sequence length="199" mass="21922">MEKHTLKEDAIAMLTGSIITAQGVFFLQAAHLLTGGTAGLSLLLAKLIPISFGTLYFVTNVPFYFLAWKRFGKAFAINSVVSGALVSIFTDQLHHIIHLDQINDVYCAFAGGLLMGIGMLILFRHRSSLGGFNVMCLAIQDKWGISVGKTQVFIDCSILLISYFYVPVWLLVLSVFGAIVVNSVLAMNHKPTRYTVNYR</sequence>
<gene>
    <name evidence="7" type="ORF">F9817_10050</name>
</gene>
<dbReference type="Proteomes" id="UP000462621">
    <property type="component" value="Unassembled WGS sequence"/>
</dbReference>
<evidence type="ECO:0000313" key="8">
    <source>
        <dbReference type="Proteomes" id="UP000462621"/>
    </source>
</evidence>
<dbReference type="PANTHER" id="PTHR33545:SF5">
    <property type="entry name" value="UPF0750 MEMBRANE PROTEIN YITT"/>
    <property type="match status" value="1"/>
</dbReference>
<dbReference type="RefSeq" id="WP_161155066.1">
    <property type="nucleotide sequence ID" value="NZ_WEKT01000014.1"/>
</dbReference>
<organism evidence="7 8">
    <name type="scientific">Vibrio eleionomae</name>
    <dbReference type="NCBI Taxonomy" id="2653505"/>
    <lineage>
        <taxon>Bacteria</taxon>
        <taxon>Pseudomonadati</taxon>
        <taxon>Pseudomonadota</taxon>
        <taxon>Gammaproteobacteria</taxon>
        <taxon>Vibrionales</taxon>
        <taxon>Vibrionaceae</taxon>
        <taxon>Vibrio</taxon>
    </lineage>
</organism>
<dbReference type="AlphaFoldDB" id="A0A7X4LKA3"/>